<keyword evidence="2" id="KW-1185">Reference proteome</keyword>
<protein>
    <submittedName>
        <fullName evidence="1">Uncharacterized protein</fullName>
    </submittedName>
</protein>
<sequence length="72" mass="8735">MLHIEAGCKDKTIFFRFAMSLENKLQVLLDYWIFIEMANHWFDFSSLQLHILLARLAFWDCKDRGAFLLWEH</sequence>
<gene>
    <name evidence="1" type="ORF">DDQ68_09420</name>
</gene>
<dbReference type="KEGG" id="hnv:DDQ68_09420"/>
<evidence type="ECO:0000313" key="1">
    <source>
        <dbReference type="EMBL" id="AWM32976.1"/>
    </source>
</evidence>
<organism evidence="1 2">
    <name type="scientific">Hymenobacter nivis</name>
    <dbReference type="NCBI Taxonomy" id="1850093"/>
    <lineage>
        <taxon>Bacteria</taxon>
        <taxon>Pseudomonadati</taxon>
        <taxon>Bacteroidota</taxon>
        <taxon>Cytophagia</taxon>
        <taxon>Cytophagales</taxon>
        <taxon>Hymenobacteraceae</taxon>
        <taxon>Hymenobacter</taxon>
    </lineage>
</organism>
<accession>A0A2Z3GNZ2</accession>
<evidence type="ECO:0000313" key="2">
    <source>
        <dbReference type="Proteomes" id="UP000245999"/>
    </source>
</evidence>
<dbReference type="AlphaFoldDB" id="A0A2Z3GNZ2"/>
<proteinExistence type="predicted"/>
<reference evidence="2" key="1">
    <citation type="submission" date="2018-04" db="EMBL/GenBank/DDBJ databases">
        <title>Complete genome of Antarctic heterotrophic bacterium Hymenobacter nivis.</title>
        <authorList>
            <person name="Terashima M."/>
        </authorList>
    </citation>
    <scope>NUCLEOTIDE SEQUENCE [LARGE SCALE GENOMIC DNA]</scope>
    <source>
        <strain evidence="2">NBRC 111535</strain>
    </source>
</reference>
<dbReference type="Proteomes" id="UP000245999">
    <property type="component" value="Chromosome"/>
</dbReference>
<name>A0A2Z3GNZ2_9BACT</name>
<dbReference type="EMBL" id="CP029145">
    <property type="protein sequence ID" value="AWM32976.1"/>
    <property type="molecule type" value="Genomic_DNA"/>
</dbReference>